<dbReference type="EMBL" id="FWZU01000002">
    <property type="protein sequence ID" value="SMF07323.1"/>
    <property type="molecule type" value="Genomic_DNA"/>
</dbReference>
<dbReference type="AlphaFoldDB" id="A0A1X7D2H5"/>
<evidence type="ECO:0008006" key="4">
    <source>
        <dbReference type="Google" id="ProtNLM"/>
    </source>
</evidence>
<dbReference type="STRING" id="1519643.SAMN06295933_1554"/>
<evidence type="ECO:0000313" key="3">
    <source>
        <dbReference type="Proteomes" id="UP000192906"/>
    </source>
</evidence>
<sequence>MRAFILVLLLLFTGCTTYQNPSLDPSINQGDQYVKDRTECTSRAKKVTGSAPGNDLRFLKTYEQEQKEYMLENRAYENCMASRGWVKK</sequence>
<feature type="chain" id="PRO_5012281756" description="Lipoprotein" evidence="1">
    <location>
        <begin position="19"/>
        <end position="88"/>
    </location>
</feature>
<dbReference type="Proteomes" id="UP000192906">
    <property type="component" value="Unassembled WGS sequence"/>
</dbReference>
<dbReference type="OrthoDB" id="5459022at2"/>
<name>A0A1X7D2H5_9BACT</name>
<dbReference type="PROSITE" id="PS51257">
    <property type="entry name" value="PROKAR_LIPOPROTEIN"/>
    <property type="match status" value="1"/>
</dbReference>
<dbReference type="RefSeq" id="WP_085100737.1">
    <property type="nucleotide sequence ID" value="NZ_FWZU01000002.1"/>
</dbReference>
<keyword evidence="3" id="KW-1185">Reference proteome</keyword>
<reference evidence="3" key="1">
    <citation type="submission" date="2017-04" db="EMBL/GenBank/DDBJ databases">
        <authorList>
            <person name="Varghese N."/>
            <person name="Submissions S."/>
        </authorList>
    </citation>
    <scope>NUCLEOTIDE SEQUENCE [LARGE SCALE GENOMIC DNA]</scope>
    <source>
        <strain evidence="3">K3S</strain>
    </source>
</reference>
<keyword evidence="1" id="KW-0732">Signal</keyword>
<evidence type="ECO:0000313" key="2">
    <source>
        <dbReference type="EMBL" id="SMF07323.1"/>
    </source>
</evidence>
<gene>
    <name evidence="2" type="ORF">SAMN06295933_1554</name>
</gene>
<feature type="signal peptide" evidence="1">
    <location>
        <begin position="1"/>
        <end position="18"/>
    </location>
</feature>
<protein>
    <recommendedName>
        <fullName evidence="4">Lipoprotein</fullName>
    </recommendedName>
</protein>
<proteinExistence type="predicted"/>
<evidence type="ECO:0000256" key="1">
    <source>
        <dbReference type="SAM" id="SignalP"/>
    </source>
</evidence>
<organism evidence="2 3">
    <name type="scientific">Desulfovibrio gilichinskyi</name>
    <dbReference type="NCBI Taxonomy" id="1519643"/>
    <lineage>
        <taxon>Bacteria</taxon>
        <taxon>Pseudomonadati</taxon>
        <taxon>Thermodesulfobacteriota</taxon>
        <taxon>Desulfovibrionia</taxon>
        <taxon>Desulfovibrionales</taxon>
        <taxon>Desulfovibrionaceae</taxon>
        <taxon>Desulfovibrio</taxon>
    </lineage>
</organism>
<accession>A0A1X7D2H5</accession>